<evidence type="ECO:0000256" key="4">
    <source>
        <dbReference type="ARBA" id="ARBA00022989"/>
    </source>
</evidence>
<feature type="transmembrane region" description="Helical" evidence="6">
    <location>
        <begin position="313"/>
        <end position="331"/>
    </location>
</feature>
<feature type="transmembrane region" description="Helical" evidence="6">
    <location>
        <begin position="253"/>
        <end position="274"/>
    </location>
</feature>
<keyword evidence="5 6" id="KW-0472">Membrane</keyword>
<dbReference type="PANTHER" id="PTHR33529">
    <property type="entry name" value="SLR0882 PROTEIN-RELATED"/>
    <property type="match status" value="1"/>
</dbReference>
<evidence type="ECO:0000256" key="1">
    <source>
        <dbReference type="ARBA" id="ARBA00004651"/>
    </source>
</evidence>
<protein>
    <submittedName>
        <fullName evidence="7">Permease YjgP/YjgQ</fullName>
    </submittedName>
</protein>
<feature type="transmembrane region" description="Helical" evidence="6">
    <location>
        <begin position="83"/>
        <end position="104"/>
    </location>
</feature>
<sequence>MLIILIGLTGLFTGLDYLMNASSLSSFNIKVLYAFSKWQEALNLLYPLAIILGAIWTKMAFIKQNKLASFYALGITRKDFFKPFFVVSMFVYILFVGLNFSSFATANDTAYMIKKNQYAMSKTEDLFFKYNDSFVYIGTLLPEQKKIEKLTVFKMKNNKVFESLTAKEASFNVNEWIASNIIKKSKIIRDNKEYLKVEHLDFLHTLKGYEPKILKSIYDGQELTLYESIMANTLLENQDLSTEALRADIYSKIVTPLFSIALIMILIFRFPFYARYMNMASSTTQALGGTLFVWGILFALQGIGANGTINPELAIILPIVLLWIYAIYTLVKSDR</sequence>
<dbReference type="EMBL" id="FPHN01000259">
    <property type="protein sequence ID" value="SFV68871.1"/>
    <property type="molecule type" value="Genomic_DNA"/>
</dbReference>
<evidence type="ECO:0000256" key="3">
    <source>
        <dbReference type="ARBA" id="ARBA00022692"/>
    </source>
</evidence>
<evidence type="ECO:0000256" key="2">
    <source>
        <dbReference type="ARBA" id="ARBA00022475"/>
    </source>
</evidence>
<proteinExistence type="predicted"/>
<dbReference type="GO" id="GO:0043190">
    <property type="term" value="C:ATP-binding cassette (ABC) transporter complex"/>
    <property type="evidence" value="ECO:0007669"/>
    <property type="project" value="TreeGrafter"/>
</dbReference>
<name>A0A1W1CT87_9ZZZZ</name>
<dbReference type="Pfam" id="PF03739">
    <property type="entry name" value="LptF_LptG"/>
    <property type="match status" value="1"/>
</dbReference>
<dbReference type="AlphaFoldDB" id="A0A1W1CT87"/>
<gene>
    <name evidence="7" type="ORF">MNB_SV-14-1193</name>
</gene>
<organism evidence="7">
    <name type="scientific">hydrothermal vent metagenome</name>
    <dbReference type="NCBI Taxonomy" id="652676"/>
    <lineage>
        <taxon>unclassified sequences</taxon>
        <taxon>metagenomes</taxon>
        <taxon>ecological metagenomes</taxon>
    </lineage>
</organism>
<keyword evidence="2" id="KW-1003">Cell membrane</keyword>
<feature type="transmembrane region" description="Helical" evidence="6">
    <location>
        <begin position="286"/>
        <end position="307"/>
    </location>
</feature>
<keyword evidence="4 6" id="KW-1133">Transmembrane helix</keyword>
<evidence type="ECO:0000313" key="7">
    <source>
        <dbReference type="EMBL" id="SFV68871.1"/>
    </source>
</evidence>
<evidence type="ECO:0000256" key="6">
    <source>
        <dbReference type="SAM" id="Phobius"/>
    </source>
</evidence>
<comment type="subcellular location">
    <subcellularLocation>
        <location evidence="1">Cell membrane</location>
        <topology evidence="1">Multi-pass membrane protein</topology>
    </subcellularLocation>
</comment>
<evidence type="ECO:0000256" key="5">
    <source>
        <dbReference type="ARBA" id="ARBA00023136"/>
    </source>
</evidence>
<dbReference type="PANTHER" id="PTHR33529:SF6">
    <property type="entry name" value="YJGP_YJGQ FAMILY PERMEASE"/>
    <property type="match status" value="1"/>
</dbReference>
<keyword evidence="3 6" id="KW-0812">Transmembrane</keyword>
<feature type="transmembrane region" description="Helical" evidence="6">
    <location>
        <begin position="45"/>
        <end position="62"/>
    </location>
</feature>
<dbReference type="GO" id="GO:0015920">
    <property type="term" value="P:lipopolysaccharide transport"/>
    <property type="evidence" value="ECO:0007669"/>
    <property type="project" value="TreeGrafter"/>
</dbReference>
<reference evidence="7" key="1">
    <citation type="submission" date="2016-10" db="EMBL/GenBank/DDBJ databases">
        <authorList>
            <person name="de Groot N.N."/>
        </authorList>
    </citation>
    <scope>NUCLEOTIDE SEQUENCE</scope>
</reference>
<dbReference type="InterPro" id="IPR005495">
    <property type="entry name" value="LptG/LptF_permease"/>
</dbReference>
<accession>A0A1W1CT87</accession>